<gene>
    <name evidence="2" type="ORF">C1881_07580</name>
</gene>
<name>A0A369LGR2_9ACTN</name>
<evidence type="ECO:0000256" key="1">
    <source>
        <dbReference type="ARBA" id="ARBA00023186"/>
    </source>
</evidence>
<evidence type="ECO:0000313" key="3">
    <source>
        <dbReference type="Proteomes" id="UP000253975"/>
    </source>
</evidence>
<dbReference type="InterPro" id="IPR036411">
    <property type="entry name" value="TorD-like_sf"/>
</dbReference>
<comment type="caution">
    <text evidence="2">The sequence shown here is derived from an EMBL/GenBank/DDBJ whole genome shotgun (WGS) entry which is preliminary data.</text>
</comment>
<sequence length="253" mass="28154">MFDEELEKRIGMDLACRAYLYDLLHEVFGGDCSSDSIARYFGKQTREMIAHEAAALSDCSREANNRRIVGDGARALEQCAEAALAYIDSRQGAVHESPSEYAAEMKSDYAKLFQIPGDSYVSSWESPYVGTEQALFQCGTLNVRAAYHAAGLKLQAERHFPDDHIAAMMEYLAYMGTRAYDCFADGRDAECVRALRTSKDFLTSHVLTWIVAFANKVIEKDTRGCYGAFAQVATVVAHVDDVRLDLLIDRIGK</sequence>
<evidence type="ECO:0008006" key="4">
    <source>
        <dbReference type="Google" id="ProtNLM"/>
    </source>
</evidence>
<dbReference type="RefSeq" id="WP_114615925.1">
    <property type="nucleotide sequence ID" value="NZ_PPTO01000012.1"/>
</dbReference>
<dbReference type="Gene3D" id="1.10.3480.10">
    <property type="entry name" value="TorD-like"/>
    <property type="match status" value="1"/>
</dbReference>
<evidence type="ECO:0000313" key="2">
    <source>
        <dbReference type="EMBL" id="RDB57208.1"/>
    </source>
</evidence>
<dbReference type="InterPro" id="IPR020945">
    <property type="entry name" value="DMSO/NO3_reduct_chaperone"/>
</dbReference>
<dbReference type="EMBL" id="PPTO01000012">
    <property type="protein sequence ID" value="RDB57208.1"/>
    <property type="molecule type" value="Genomic_DNA"/>
</dbReference>
<dbReference type="SUPFAM" id="SSF89155">
    <property type="entry name" value="TorD-like"/>
    <property type="match status" value="1"/>
</dbReference>
<dbReference type="InterPro" id="IPR050289">
    <property type="entry name" value="TorD/DmsD_chaperones"/>
</dbReference>
<accession>A0A369LGR2</accession>
<keyword evidence="1" id="KW-0143">Chaperone</keyword>
<dbReference type="AlphaFoldDB" id="A0A369LGR2"/>
<dbReference type="Proteomes" id="UP000253975">
    <property type="component" value="Unassembled WGS sequence"/>
</dbReference>
<proteinExistence type="predicted"/>
<dbReference type="PANTHER" id="PTHR34227">
    <property type="entry name" value="CHAPERONE PROTEIN YCDY"/>
    <property type="match status" value="1"/>
</dbReference>
<reference evidence="2 3" key="1">
    <citation type="journal article" date="2018" name="Elife">
        <title>Discovery and characterization of a prevalent human gut bacterial enzyme sufficient for the inactivation of a family of plant toxins.</title>
        <authorList>
            <person name="Koppel N."/>
            <person name="Bisanz J.E."/>
            <person name="Pandelia M.E."/>
            <person name="Turnbaugh P.J."/>
            <person name="Balskus E.P."/>
        </authorList>
    </citation>
    <scope>NUCLEOTIDE SEQUENCE [LARGE SCALE GENOMIC DNA]</scope>
    <source>
        <strain evidence="2 3">OB21 GAM31</strain>
    </source>
</reference>
<dbReference type="PANTHER" id="PTHR34227:SF1">
    <property type="entry name" value="DIMETHYL SULFOXIDE REDUCTASE CHAPERONE-RELATED"/>
    <property type="match status" value="1"/>
</dbReference>
<dbReference type="Pfam" id="PF02613">
    <property type="entry name" value="Nitrate_red_del"/>
    <property type="match status" value="1"/>
</dbReference>
<protein>
    <recommendedName>
        <fullName evidence="4">Molecular chaperone TorD</fullName>
    </recommendedName>
</protein>
<organism evidence="2 3">
    <name type="scientific">Slackia isoflavoniconvertens</name>
    <dbReference type="NCBI Taxonomy" id="572010"/>
    <lineage>
        <taxon>Bacteria</taxon>
        <taxon>Bacillati</taxon>
        <taxon>Actinomycetota</taxon>
        <taxon>Coriobacteriia</taxon>
        <taxon>Eggerthellales</taxon>
        <taxon>Eggerthellaceae</taxon>
        <taxon>Slackia</taxon>
    </lineage>
</organism>